<dbReference type="Proteomes" id="UP000324222">
    <property type="component" value="Unassembled WGS sequence"/>
</dbReference>
<accession>A0A5B7J8Y4</accession>
<name>A0A5B7J8Y4_PORTR</name>
<organism evidence="1 2">
    <name type="scientific">Portunus trituberculatus</name>
    <name type="common">Swimming crab</name>
    <name type="synonym">Neptunus trituberculatus</name>
    <dbReference type="NCBI Taxonomy" id="210409"/>
    <lineage>
        <taxon>Eukaryota</taxon>
        <taxon>Metazoa</taxon>
        <taxon>Ecdysozoa</taxon>
        <taxon>Arthropoda</taxon>
        <taxon>Crustacea</taxon>
        <taxon>Multicrustacea</taxon>
        <taxon>Malacostraca</taxon>
        <taxon>Eumalacostraca</taxon>
        <taxon>Eucarida</taxon>
        <taxon>Decapoda</taxon>
        <taxon>Pleocyemata</taxon>
        <taxon>Brachyura</taxon>
        <taxon>Eubrachyura</taxon>
        <taxon>Portunoidea</taxon>
        <taxon>Portunidae</taxon>
        <taxon>Portuninae</taxon>
        <taxon>Portunus</taxon>
    </lineage>
</organism>
<sequence length="47" mass="5303">MDRDRLEEAQNRGCVMDELGRGTLGGAGRAGMCKVRREEREGFGYLR</sequence>
<comment type="caution">
    <text evidence="1">The sequence shown here is derived from an EMBL/GenBank/DDBJ whole genome shotgun (WGS) entry which is preliminary data.</text>
</comment>
<evidence type="ECO:0000313" key="2">
    <source>
        <dbReference type="Proteomes" id="UP000324222"/>
    </source>
</evidence>
<evidence type="ECO:0000313" key="1">
    <source>
        <dbReference type="EMBL" id="MPC93210.1"/>
    </source>
</evidence>
<gene>
    <name evidence="1" type="ORF">E2C01_088333</name>
</gene>
<proteinExistence type="predicted"/>
<dbReference type="EMBL" id="VSRR010094030">
    <property type="protein sequence ID" value="MPC93210.1"/>
    <property type="molecule type" value="Genomic_DNA"/>
</dbReference>
<keyword evidence="2" id="KW-1185">Reference proteome</keyword>
<reference evidence="1 2" key="1">
    <citation type="submission" date="2019-05" db="EMBL/GenBank/DDBJ databases">
        <title>Another draft genome of Portunus trituberculatus and its Hox gene families provides insights of decapod evolution.</title>
        <authorList>
            <person name="Jeong J.-H."/>
            <person name="Song I."/>
            <person name="Kim S."/>
            <person name="Choi T."/>
            <person name="Kim D."/>
            <person name="Ryu S."/>
            <person name="Kim W."/>
        </authorList>
    </citation>
    <scope>NUCLEOTIDE SEQUENCE [LARGE SCALE GENOMIC DNA]</scope>
    <source>
        <tissue evidence="1">Muscle</tissue>
    </source>
</reference>
<protein>
    <submittedName>
        <fullName evidence="1">Uncharacterized protein</fullName>
    </submittedName>
</protein>
<dbReference type="AlphaFoldDB" id="A0A5B7J8Y4"/>